<evidence type="ECO:0000313" key="2">
    <source>
        <dbReference type="WBParaSite" id="nRc.2.0.1.t38741-RA"/>
    </source>
</evidence>
<reference evidence="2" key="1">
    <citation type="submission" date="2022-11" db="UniProtKB">
        <authorList>
            <consortium name="WormBaseParasite"/>
        </authorList>
    </citation>
    <scope>IDENTIFICATION</scope>
</reference>
<accession>A0A915KLQ3</accession>
<dbReference type="AlphaFoldDB" id="A0A915KLQ3"/>
<keyword evidence="1" id="KW-1185">Reference proteome</keyword>
<organism evidence="1 2">
    <name type="scientific">Romanomermis culicivorax</name>
    <name type="common">Nematode worm</name>
    <dbReference type="NCBI Taxonomy" id="13658"/>
    <lineage>
        <taxon>Eukaryota</taxon>
        <taxon>Metazoa</taxon>
        <taxon>Ecdysozoa</taxon>
        <taxon>Nematoda</taxon>
        <taxon>Enoplea</taxon>
        <taxon>Dorylaimia</taxon>
        <taxon>Mermithida</taxon>
        <taxon>Mermithoidea</taxon>
        <taxon>Mermithidae</taxon>
        <taxon>Romanomermis</taxon>
    </lineage>
</organism>
<evidence type="ECO:0000313" key="1">
    <source>
        <dbReference type="Proteomes" id="UP000887565"/>
    </source>
</evidence>
<protein>
    <submittedName>
        <fullName evidence="2">Uncharacterized protein</fullName>
    </submittedName>
</protein>
<sequence>MENLKLEVQAYIKFLVKIGWISTAIIEPLQKVYGDKTPSRAKDGSKLKVGSSGVDNKVLLIIRIIENVI</sequence>
<dbReference type="WBParaSite" id="nRc.2.0.1.t38741-RA">
    <property type="protein sequence ID" value="nRc.2.0.1.t38741-RA"/>
    <property type="gene ID" value="nRc.2.0.1.g38741"/>
</dbReference>
<dbReference type="Proteomes" id="UP000887565">
    <property type="component" value="Unplaced"/>
</dbReference>
<proteinExistence type="predicted"/>
<name>A0A915KLQ3_ROMCU</name>